<dbReference type="RefSeq" id="WP_245669927.1">
    <property type="nucleotide sequence ID" value="NZ_FMCX01000003.1"/>
</dbReference>
<accession>A0A1C4XI13</accession>
<dbReference type="AlphaFoldDB" id="A0A1C4XI13"/>
<organism evidence="1 2">
    <name type="scientific">Micromonospora mirobrigensis</name>
    <dbReference type="NCBI Taxonomy" id="262898"/>
    <lineage>
        <taxon>Bacteria</taxon>
        <taxon>Bacillati</taxon>
        <taxon>Actinomycetota</taxon>
        <taxon>Actinomycetes</taxon>
        <taxon>Micromonosporales</taxon>
        <taxon>Micromonosporaceae</taxon>
        <taxon>Micromonospora</taxon>
    </lineage>
</organism>
<dbReference type="Proteomes" id="UP000199504">
    <property type="component" value="Unassembled WGS sequence"/>
</dbReference>
<gene>
    <name evidence="1" type="ORF">GA0070564_103106</name>
</gene>
<protein>
    <submittedName>
        <fullName evidence="1">Uncharacterized protein</fullName>
    </submittedName>
</protein>
<keyword evidence="2" id="KW-1185">Reference proteome</keyword>
<reference evidence="2" key="1">
    <citation type="submission" date="2016-06" db="EMBL/GenBank/DDBJ databases">
        <authorList>
            <person name="Varghese N."/>
            <person name="Submissions Spin"/>
        </authorList>
    </citation>
    <scope>NUCLEOTIDE SEQUENCE [LARGE SCALE GENOMIC DNA]</scope>
    <source>
        <strain evidence="2">DSM 44830</strain>
    </source>
</reference>
<sequence>MDEALADEALADEALADETTHLPARLVEAFHAWLGRYVGADVEALIWSNARLVGIRGCLSR</sequence>
<evidence type="ECO:0000313" key="1">
    <source>
        <dbReference type="EMBL" id="SCF08054.1"/>
    </source>
</evidence>
<proteinExistence type="predicted"/>
<evidence type="ECO:0000313" key="2">
    <source>
        <dbReference type="Proteomes" id="UP000199504"/>
    </source>
</evidence>
<name>A0A1C4XI13_9ACTN</name>
<dbReference type="EMBL" id="FMCX01000003">
    <property type="protein sequence ID" value="SCF08054.1"/>
    <property type="molecule type" value="Genomic_DNA"/>
</dbReference>